<keyword evidence="3 4" id="KW-0539">Nucleus</keyword>
<dbReference type="PANTHER" id="PTHR11225">
    <property type="entry name" value="NUCLEAR PORE COMPLEX PROTEIN NUP93 NUCLEOPORIN NUP93 DEAD EYE PROTEIN"/>
    <property type="match status" value="1"/>
</dbReference>
<name>D3B3U6_HETP5</name>
<dbReference type="GO" id="GO:0006606">
    <property type="term" value="P:protein import into nucleus"/>
    <property type="evidence" value="ECO:0007669"/>
    <property type="project" value="TreeGrafter"/>
</dbReference>
<dbReference type="FunCoup" id="D3B3U6">
    <property type="interactions" value="604"/>
</dbReference>
<dbReference type="Proteomes" id="UP000001396">
    <property type="component" value="Unassembled WGS sequence"/>
</dbReference>
<dbReference type="STRING" id="670386.D3B3U6"/>
<evidence type="ECO:0000313" key="7">
    <source>
        <dbReference type="Proteomes" id="UP000001396"/>
    </source>
</evidence>
<protein>
    <recommendedName>
        <fullName evidence="4">Nuclear pore protein</fullName>
    </recommendedName>
</protein>
<keyword evidence="4" id="KW-0653">Protein transport</keyword>
<organism evidence="6 7">
    <name type="scientific">Heterostelium pallidum (strain ATCC 26659 / Pp 5 / PN500)</name>
    <name type="common">Cellular slime mold</name>
    <name type="synonym">Polysphondylium pallidum</name>
    <dbReference type="NCBI Taxonomy" id="670386"/>
    <lineage>
        <taxon>Eukaryota</taxon>
        <taxon>Amoebozoa</taxon>
        <taxon>Evosea</taxon>
        <taxon>Eumycetozoa</taxon>
        <taxon>Dictyostelia</taxon>
        <taxon>Acytosteliales</taxon>
        <taxon>Acytosteliaceae</taxon>
        <taxon>Heterostelium</taxon>
    </lineage>
</organism>
<evidence type="ECO:0000256" key="5">
    <source>
        <dbReference type="SAM" id="MobiDB-lite"/>
    </source>
</evidence>
<comment type="similarity">
    <text evidence="2 4">Belongs to the nucleoporin interacting component (NIC) family.</text>
</comment>
<evidence type="ECO:0000313" key="6">
    <source>
        <dbReference type="EMBL" id="EFA83994.1"/>
    </source>
</evidence>
<evidence type="ECO:0000256" key="3">
    <source>
        <dbReference type="ARBA" id="ARBA00023242"/>
    </source>
</evidence>
<dbReference type="InterPro" id="IPR007231">
    <property type="entry name" value="Nucleoporin_int_Nup93/Nic96"/>
</dbReference>
<keyword evidence="4" id="KW-0472">Membrane</keyword>
<dbReference type="Pfam" id="PF04097">
    <property type="entry name" value="Nic96"/>
    <property type="match status" value="1"/>
</dbReference>
<dbReference type="PANTHER" id="PTHR11225:SF4">
    <property type="entry name" value="NUCLEAR PORE COMPLEX PROTEIN NUP93"/>
    <property type="match status" value="1"/>
</dbReference>
<sequence length="836" mass="96443">MTTEVNFSDLAEKSGQLVNRFQSTFQGFNINRSLKEIGEYSKQLNDITSSKSTLYNDSYQKAINKYNIEPNVIGESLSNITPSSFIEVEQVPTDIDQFLKGEFESMIMNTIHEVQKKTTREFNENYQRASLVEWSKDKKQLEETLGQRFIKVHKQYPLEQQQQSLMLSNRSTASPMLQLTSSQQQYHQYGSGTSSMFMSNAGGFNNNNNNSSVNGQLMMSTRGNVEDRTRLSNKMRAYAEVVYEYLLSERSVESGSSYPLVENLMNAQLAEVTKYRQVIEDVWILIDKQSSLSSSSSSSKSGSSSSSLSDDKTMQLVKRSIQFLEEQFVNTIKISNVQKPPIDTPEDNFRNCSVWSIIYYSLRSGYYQVIIDISQQLPIRYRELIRNITIHRKDDLKCPQEILNKMTQEYRIIRNESKDYFKIAVFNILSAADATNVHSNKILFPFIQDLIWWRLSFIRLQTYSLQTLQVAINETTSQIQFDPFVLFQIHLLTCQFELGIAHLSLTNQEDALHYALALNQSGLIRKPRPEQTVIDSVDIYNPASGALNLVAMIRQYIKTFSTETDNVEALHYYLLIEDEQIQTLCISDLIVTSTGDTEFARYLLKVPEFIKRDQWRRIIEQTALTFEFKGNFQSSIAYWLLIEEYARVLELYNNRMSSLITTNSTEKEQLYLFGMELFNDKQLQIKISKSEKQAYLAFEQLLQLCQFFDLYNNQKYQDALDLQDKIGLTPRTERDVEPCVENYRFLSPHVTRNFSSIIQVTIDIIMRLYELVALPGGSSSAFMAPATSQLYAGRQQTLLNLQERSQALTLFAGKIDFPMSGNTLTKLMNFMINVKK</sequence>
<dbReference type="GeneID" id="31358590"/>
<proteinExistence type="inferred from homology"/>
<gene>
    <name evidence="6" type="primary">nup93</name>
    <name evidence="6" type="ORF">PPL_03067</name>
</gene>
<evidence type="ECO:0000256" key="4">
    <source>
        <dbReference type="RuleBase" id="RU364035"/>
    </source>
</evidence>
<keyword evidence="7" id="KW-1185">Reference proteome</keyword>
<feature type="compositionally biased region" description="Low complexity" evidence="5">
    <location>
        <begin position="292"/>
        <end position="308"/>
    </location>
</feature>
<accession>D3B3U6</accession>
<keyword evidence="4" id="KW-0509">mRNA transport</keyword>
<dbReference type="GO" id="GO:0016973">
    <property type="term" value="P:poly(A)+ mRNA export from nucleus"/>
    <property type="evidence" value="ECO:0007669"/>
    <property type="project" value="TreeGrafter"/>
</dbReference>
<reference evidence="6 7" key="1">
    <citation type="journal article" date="2011" name="Genome Res.">
        <title>Phylogeny-wide analysis of social amoeba genomes highlights ancient origins for complex intercellular communication.</title>
        <authorList>
            <person name="Heidel A.J."/>
            <person name="Lawal H.M."/>
            <person name="Felder M."/>
            <person name="Schilde C."/>
            <person name="Helps N.R."/>
            <person name="Tunggal B."/>
            <person name="Rivero F."/>
            <person name="John U."/>
            <person name="Schleicher M."/>
            <person name="Eichinger L."/>
            <person name="Platzer M."/>
            <person name="Noegel A.A."/>
            <person name="Schaap P."/>
            <person name="Gloeckner G."/>
        </authorList>
    </citation>
    <scope>NUCLEOTIDE SEQUENCE [LARGE SCALE GENOMIC DNA]</scope>
    <source>
        <strain evidence="7">ATCC 26659 / Pp 5 / PN500</strain>
    </source>
</reference>
<dbReference type="AlphaFoldDB" id="D3B3U6"/>
<evidence type="ECO:0000256" key="1">
    <source>
        <dbReference type="ARBA" id="ARBA00004259"/>
    </source>
</evidence>
<dbReference type="OMA" id="FIQDLIW"/>
<evidence type="ECO:0000256" key="2">
    <source>
        <dbReference type="ARBA" id="ARBA00010186"/>
    </source>
</evidence>
<dbReference type="GO" id="GO:0005643">
    <property type="term" value="C:nuclear pore"/>
    <property type="evidence" value="ECO:0007669"/>
    <property type="project" value="UniProtKB-SubCell"/>
</dbReference>
<dbReference type="GO" id="GO:0017056">
    <property type="term" value="F:structural constituent of nuclear pore"/>
    <property type="evidence" value="ECO:0007669"/>
    <property type="project" value="InterPro"/>
</dbReference>
<keyword evidence="4" id="KW-0906">Nuclear pore complex</keyword>
<keyword evidence="4" id="KW-0811">Translocation</keyword>
<comment type="caution">
    <text evidence="6">The sequence shown here is derived from an EMBL/GenBank/DDBJ whole genome shotgun (WGS) entry which is preliminary data.</text>
</comment>
<dbReference type="RefSeq" id="XP_020436111.1">
    <property type="nucleotide sequence ID" value="XM_020574039.1"/>
</dbReference>
<dbReference type="InParanoid" id="D3B3U6"/>
<comment type="subcellular location">
    <subcellularLocation>
        <location evidence="1">Nucleus envelope</location>
    </subcellularLocation>
    <subcellularLocation>
        <location evidence="4">Nucleus</location>
        <location evidence="4">Nuclear pore complex</location>
    </subcellularLocation>
</comment>
<feature type="region of interest" description="Disordered" evidence="5">
    <location>
        <begin position="292"/>
        <end position="311"/>
    </location>
</feature>
<dbReference type="EMBL" id="ADBJ01000010">
    <property type="protein sequence ID" value="EFA83994.1"/>
    <property type="molecule type" value="Genomic_DNA"/>
</dbReference>
<keyword evidence="4" id="KW-0813">Transport</keyword>